<sequence>MDAAEFLSIAHETLSRTVLRVRDGEQLVPSSRSPLSTDAVVAVVLLFSVTLLPVVLRVRVLYTFCWAIFTVLAHVIESKAALGLATSLGLTVMMGWYSLRVFDRTTFMGILQGWFGSMSKYGSFQLLANAIDLVLHMGVPLALVCCYLPLVQIWMTGPILLFSRLWIKVVAGGDLSLSGNDIYHIDPPRPRTFWQTAHAIELSYNLIIPTVCVLACEAGMHDFVVACVLDPTM</sequence>
<dbReference type="AlphaFoldDB" id="A0AAV0SZX7"/>
<keyword evidence="3" id="KW-1185">Reference proteome</keyword>
<protein>
    <submittedName>
        <fullName evidence="2">Uncharacterized protein</fullName>
    </submittedName>
</protein>
<keyword evidence="1" id="KW-0472">Membrane</keyword>
<proteinExistence type="predicted"/>
<evidence type="ECO:0000313" key="2">
    <source>
        <dbReference type="EMBL" id="CAI5711753.1"/>
    </source>
</evidence>
<reference evidence="2" key="1">
    <citation type="submission" date="2022-12" db="EMBL/GenBank/DDBJ databases">
        <authorList>
            <person name="Webb A."/>
        </authorList>
    </citation>
    <scope>NUCLEOTIDE SEQUENCE</scope>
    <source>
        <strain evidence="2">Hp1</strain>
    </source>
</reference>
<dbReference type="Proteomes" id="UP001162031">
    <property type="component" value="Unassembled WGS sequence"/>
</dbReference>
<gene>
    <name evidence="2" type="ORF">HBR001_LOCUS712</name>
</gene>
<name>A0AAV0SZX7_HYABA</name>
<keyword evidence="1" id="KW-0812">Transmembrane</keyword>
<organism evidence="2 3">
    <name type="scientific">Hyaloperonospora brassicae</name>
    <name type="common">Brassica downy mildew</name>
    <name type="synonym">Peronospora brassicae</name>
    <dbReference type="NCBI Taxonomy" id="162125"/>
    <lineage>
        <taxon>Eukaryota</taxon>
        <taxon>Sar</taxon>
        <taxon>Stramenopiles</taxon>
        <taxon>Oomycota</taxon>
        <taxon>Peronosporomycetes</taxon>
        <taxon>Peronosporales</taxon>
        <taxon>Peronosporaceae</taxon>
        <taxon>Hyaloperonospora</taxon>
    </lineage>
</organism>
<accession>A0AAV0SZX7</accession>
<feature type="transmembrane region" description="Helical" evidence="1">
    <location>
        <begin position="133"/>
        <end position="155"/>
    </location>
</feature>
<comment type="caution">
    <text evidence="2">The sequence shown here is derived from an EMBL/GenBank/DDBJ whole genome shotgun (WGS) entry which is preliminary data.</text>
</comment>
<evidence type="ECO:0000256" key="1">
    <source>
        <dbReference type="SAM" id="Phobius"/>
    </source>
</evidence>
<keyword evidence="1" id="KW-1133">Transmembrane helix</keyword>
<feature type="transmembrane region" description="Helical" evidence="1">
    <location>
        <begin position="39"/>
        <end position="69"/>
    </location>
</feature>
<feature type="transmembrane region" description="Helical" evidence="1">
    <location>
        <begin position="81"/>
        <end position="99"/>
    </location>
</feature>
<dbReference type="EMBL" id="CANTFL010000086">
    <property type="protein sequence ID" value="CAI5711753.1"/>
    <property type="molecule type" value="Genomic_DNA"/>
</dbReference>
<evidence type="ECO:0000313" key="3">
    <source>
        <dbReference type="Proteomes" id="UP001162031"/>
    </source>
</evidence>